<evidence type="ECO:0000313" key="2">
    <source>
        <dbReference type="Proteomes" id="UP000006794"/>
    </source>
</evidence>
<gene>
    <name evidence="1" type="ordered locus">Halxa_0240</name>
</gene>
<keyword evidence="2" id="KW-1185">Reference proteome</keyword>
<name>F8DEP3_HALXS</name>
<evidence type="ECO:0000313" key="1">
    <source>
        <dbReference type="EMBL" id="AEH39480.1"/>
    </source>
</evidence>
<sequence length="95" mass="10454">MLTDADIETHYAEREQEYEALNARDHATDGSKFIVDCPGCGTPMVLGQFWKGCAVPDCPDCNESADTWAFEPRISESRAEAIAANETDISELVRA</sequence>
<dbReference type="OrthoDB" id="374560at2157"/>
<dbReference type="Proteomes" id="UP000006794">
    <property type="component" value="Plasmid pHALXA03"/>
</dbReference>
<dbReference type="HOGENOM" id="CLU_2366164_0_0_2"/>
<dbReference type="EMBL" id="CP002842">
    <property type="protein sequence ID" value="AEH39480.1"/>
    <property type="molecule type" value="Genomic_DNA"/>
</dbReference>
<dbReference type="KEGG" id="hxa:Halxa_0240"/>
<keyword evidence="1" id="KW-0614">Plasmid</keyword>
<dbReference type="RefSeq" id="WP_013876018.1">
    <property type="nucleotide sequence ID" value="NC_015659.1"/>
</dbReference>
<organism evidence="1 2">
    <name type="scientific">Halopiger xanaduensis (strain DSM 18323 / JCM 14033 / SH-6)</name>
    <dbReference type="NCBI Taxonomy" id="797210"/>
    <lineage>
        <taxon>Archaea</taxon>
        <taxon>Methanobacteriati</taxon>
        <taxon>Methanobacteriota</taxon>
        <taxon>Stenosarchaea group</taxon>
        <taxon>Halobacteria</taxon>
        <taxon>Halobacteriales</taxon>
        <taxon>Natrialbaceae</taxon>
        <taxon>Halopiger</taxon>
    </lineage>
</organism>
<dbReference type="AlphaFoldDB" id="F8DEP3"/>
<dbReference type="GeneID" id="10795594"/>
<protein>
    <submittedName>
        <fullName evidence="1">Uncharacterized protein</fullName>
    </submittedName>
</protein>
<proteinExistence type="predicted"/>
<reference evidence="2" key="1">
    <citation type="journal article" date="2012" name="Stand. Genomic Sci.">
        <title>Complete genome sequence of Halopiger xanaduensis type strain (SH-6(T)).</title>
        <authorList>
            <person name="Anderson I."/>
            <person name="Tindall B.J."/>
            <person name="Rohde M."/>
            <person name="Lucas S."/>
            <person name="Han J."/>
            <person name="Lapidus A."/>
            <person name="Cheng J.F."/>
            <person name="Goodwin L."/>
            <person name="Pitluck S."/>
            <person name="Peters L."/>
            <person name="Pati A."/>
            <person name="Mikhailova N."/>
            <person name="Pagani I."/>
            <person name="Teshima H."/>
            <person name="Han C."/>
            <person name="Tapia R."/>
            <person name="Land M."/>
            <person name="Woyke T."/>
            <person name="Klenk H.P."/>
            <person name="Kyrpides N."/>
            <person name="Ivanova N."/>
        </authorList>
    </citation>
    <scope>NUCLEOTIDE SEQUENCE [LARGE SCALE GENOMIC DNA]</scope>
    <source>
        <strain evidence="2">DSM 18323 / JCM 14033 / SH-6</strain>
        <plasmid evidence="2">Plasmid pHALXA03</plasmid>
    </source>
</reference>
<geneLocation type="plasmid" evidence="1 2">
    <name>pHALXA03</name>
</geneLocation>
<accession>F8DEP3</accession>